<evidence type="ECO:0000259" key="7">
    <source>
        <dbReference type="Pfam" id="PF00534"/>
    </source>
</evidence>
<evidence type="ECO:0000259" key="8">
    <source>
        <dbReference type="Pfam" id="PF21269"/>
    </source>
</evidence>
<evidence type="ECO:0000313" key="10">
    <source>
        <dbReference type="Proteomes" id="UP000065807"/>
    </source>
</evidence>
<comment type="subunit">
    <text evidence="2">Homodimer.</text>
</comment>
<evidence type="ECO:0000256" key="4">
    <source>
        <dbReference type="ARBA" id="ARBA00022676"/>
    </source>
</evidence>
<gene>
    <name evidence="9" type="ORF">LIP_3316</name>
</gene>
<dbReference type="InterPro" id="IPR049438">
    <property type="entry name" value="TreT_GT1"/>
</dbReference>
<evidence type="ECO:0000256" key="2">
    <source>
        <dbReference type="ARBA" id="ARBA00011738"/>
    </source>
</evidence>
<dbReference type="PANTHER" id="PTHR47779:SF1">
    <property type="entry name" value="SYNTHASE (CCG-9), PUTATIVE (AFU_ORTHOLOGUE AFUA_3G12100)-RELATED"/>
    <property type="match status" value="1"/>
</dbReference>
<evidence type="ECO:0000313" key="9">
    <source>
        <dbReference type="EMBL" id="BAS29129.1"/>
    </source>
</evidence>
<dbReference type="PATRIC" id="fig|1555112.3.peg.3350"/>
<keyword evidence="3" id="KW-0313">Glucose metabolism</keyword>
<evidence type="ECO:0000256" key="3">
    <source>
        <dbReference type="ARBA" id="ARBA00022526"/>
    </source>
</evidence>
<keyword evidence="5" id="KW-0808">Transferase</keyword>
<dbReference type="GO" id="GO:0016757">
    <property type="term" value="F:glycosyltransferase activity"/>
    <property type="evidence" value="ECO:0007669"/>
    <property type="project" value="UniProtKB-KW"/>
</dbReference>
<dbReference type="Gene3D" id="3.40.50.2000">
    <property type="entry name" value="Glycogen Phosphorylase B"/>
    <property type="match status" value="2"/>
</dbReference>
<dbReference type="Pfam" id="PF21269">
    <property type="entry name" value="TreT_GT1"/>
    <property type="match status" value="1"/>
</dbReference>
<feature type="domain" description="Glycosyl transferase family 1" evidence="7">
    <location>
        <begin position="216"/>
        <end position="386"/>
    </location>
</feature>
<dbReference type="EMBL" id="AP014924">
    <property type="protein sequence ID" value="BAS29129.1"/>
    <property type="molecule type" value="Genomic_DNA"/>
</dbReference>
<dbReference type="SUPFAM" id="SSF53756">
    <property type="entry name" value="UDP-Glycosyltransferase/glycogen phosphorylase"/>
    <property type="match status" value="1"/>
</dbReference>
<keyword evidence="10" id="KW-1185">Reference proteome</keyword>
<dbReference type="KEGG" id="lpil:LIP_3316"/>
<name>A0A0K2SQN7_LIMPI</name>
<reference evidence="10" key="1">
    <citation type="submission" date="2015-07" db="EMBL/GenBank/DDBJ databases">
        <title>Complete genome sequence and phylogenetic analysis of Limnochorda pilosa.</title>
        <authorList>
            <person name="Watanabe M."/>
            <person name="Kojima H."/>
            <person name="Fukui M."/>
        </authorList>
    </citation>
    <scope>NUCLEOTIDE SEQUENCE [LARGE SCALE GENOMIC DNA]</scope>
    <source>
        <strain evidence="10">HC45</strain>
    </source>
</reference>
<keyword evidence="6" id="KW-0119">Carbohydrate metabolism</keyword>
<sequence>MKQVTVPTLRVEAYAPLAGEAVVERIRALARPLVGLRVAHVNATAYGGGVVELLFPLVGLLNGVGIPTDWWVMEGTDAFFRVTKTAHNGLQGADVVIDGPMQETYREVNVANSRFDWDAYDVVVIHDPQPAALASLVEHRRGRWIWRCHIDLSRPNPGVWSWIRPYLTAYDGAIFSLAPYVQPDLSLPLVAIIPPSIDPLSEKNRDLDPAEVEAIVRRFGMDPRRPLVAQVSRFDPWKDPLGVVDAYRLVKREMPEVQLLLVGSMATDDPEGWTFYDRTLRHAGEDPDLFILANLHGINHREVNAFQRAADVIIQKSLREGFGLTVTEGLWKGRPVVGGNAGGIPIQVLDGQNGFLVESVEQCADRTQWLLQNPAERARMGGEGREHVRRHFLVTRDLEDHLQLLARLMAAPAAVEARTGLFVAN</sequence>
<evidence type="ECO:0000256" key="6">
    <source>
        <dbReference type="ARBA" id="ARBA00023277"/>
    </source>
</evidence>
<proteinExistence type="inferred from homology"/>
<evidence type="ECO:0000256" key="5">
    <source>
        <dbReference type="ARBA" id="ARBA00022679"/>
    </source>
</evidence>
<comment type="similarity">
    <text evidence="1">Belongs to the glycosyltransferase group 1 family. Glycosyltransferase 4 subfamily.</text>
</comment>
<feature type="domain" description="Trehalose synthase N-terminal" evidence="8">
    <location>
        <begin position="40"/>
        <end position="182"/>
    </location>
</feature>
<keyword evidence="4" id="KW-0328">Glycosyltransferase</keyword>
<dbReference type="STRING" id="1555112.LIP_3316"/>
<dbReference type="PANTHER" id="PTHR47779">
    <property type="entry name" value="SYNTHASE (CCG-9), PUTATIVE (AFU_ORTHOLOGUE AFUA_3G12100)-RELATED"/>
    <property type="match status" value="1"/>
</dbReference>
<dbReference type="RefSeq" id="WP_068140484.1">
    <property type="nucleotide sequence ID" value="NZ_AP014924.1"/>
</dbReference>
<protein>
    <submittedName>
        <fullName evidence="9">Trehalose synthase</fullName>
    </submittedName>
</protein>
<dbReference type="InterPro" id="IPR052078">
    <property type="entry name" value="Trehalose_Metab_GTase"/>
</dbReference>
<reference evidence="10" key="2">
    <citation type="journal article" date="2016" name="Int. J. Syst. Evol. Microbiol.">
        <title>Complete genome sequence and cell structure of Limnochorda pilosa, a Gram-negative spore-former within the phylum Firmicutes.</title>
        <authorList>
            <person name="Watanabe M."/>
            <person name="Kojima H."/>
            <person name="Fukui M."/>
        </authorList>
    </citation>
    <scope>NUCLEOTIDE SEQUENCE [LARGE SCALE GENOMIC DNA]</scope>
    <source>
        <strain evidence="10">HC45</strain>
    </source>
</reference>
<dbReference type="Pfam" id="PF00534">
    <property type="entry name" value="Glycos_transf_1"/>
    <property type="match status" value="1"/>
</dbReference>
<dbReference type="InterPro" id="IPR001296">
    <property type="entry name" value="Glyco_trans_1"/>
</dbReference>
<dbReference type="AlphaFoldDB" id="A0A0K2SQN7"/>
<accession>A0A0K2SQN7</accession>
<dbReference type="GO" id="GO:0006006">
    <property type="term" value="P:glucose metabolic process"/>
    <property type="evidence" value="ECO:0007669"/>
    <property type="project" value="UniProtKB-KW"/>
</dbReference>
<dbReference type="Proteomes" id="UP000065807">
    <property type="component" value="Chromosome"/>
</dbReference>
<evidence type="ECO:0000256" key="1">
    <source>
        <dbReference type="ARBA" id="ARBA00009481"/>
    </source>
</evidence>
<organism evidence="9 10">
    <name type="scientific">Limnochorda pilosa</name>
    <dbReference type="NCBI Taxonomy" id="1555112"/>
    <lineage>
        <taxon>Bacteria</taxon>
        <taxon>Bacillati</taxon>
        <taxon>Bacillota</taxon>
        <taxon>Limnochordia</taxon>
        <taxon>Limnochordales</taxon>
        <taxon>Limnochordaceae</taxon>
        <taxon>Limnochorda</taxon>
    </lineage>
</organism>